<feature type="region of interest" description="Disordered" evidence="2">
    <location>
        <begin position="540"/>
        <end position="579"/>
    </location>
</feature>
<accession>A0A0G4ES50</accession>
<evidence type="ECO:0000256" key="1">
    <source>
        <dbReference type="SAM" id="Coils"/>
    </source>
</evidence>
<feature type="compositionally biased region" description="Basic and acidic residues" evidence="2">
    <location>
        <begin position="241"/>
        <end position="258"/>
    </location>
</feature>
<feature type="compositionally biased region" description="Basic and acidic residues" evidence="2">
    <location>
        <begin position="816"/>
        <end position="825"/>
    </location>
</feature>
<feature type="region of interest" description="Disordered" evidence="2">
    <location>
        <begin position="884"/>
        <end position="903"/>
    </location>
</feature>
<feature type="coiled-coil region" evidence="1">
    <location>
        <begin position="259"/>
        <end position="465"/>
    </location>
</feature>
<dbReference type="PANTHER" id="PTHR45615:SF40">
    <property type="entry name" value="MYOSIN HEAVY CHAIN, NON-MUSCLE"/>
    <property type="match status" value="1"/>
</dbReference>
<protein>
    <submittedName>
        <fullName evidence="3">Uncharacterized protein</fullName>
    </submittedName>
</protein>
<dbReference type="OrthoDB" id="1926336at2759"/>
<dbReference type="GO" id="GO:0016460">
    <property type="term" value="C:myosin II complex"/>
    <property type="evidence" value="ECO:0007669"/>
    <property type="project" value="TreeGrafter"/>
</dbReference>
<feature type="compositionally biased region" description="Low complexity" evidence="2">
    <location>
        <begin position="856"/>
        <end position="865"/>
    </location>
</feature>
<dbReference type="GO" id="GO:0000146">
    <property type="term" value="F:microfilament motor activity"/>
    <property type="evidence" value="ECO:0007669"/>
    <property type="project" value="TreeGrafter"/>
</dbReference>
<organism evidence="3 4">
    <name type="scientific">Vitrella brassicaformis (strain CCMP3155)</name>
    <dbReference type="NCBI Taxonomy" id="1169540"/>
    <lineage>
        <taxon>Eukaryota</taxon>
        <taxon>Sar</taxon>
        <taxon>Alveolata</taxon>
        <taxon>Colpodellida</taxon>
        <taxon>Vitrellaceae</taxon>
        <taxon>Vitrella</taxon>
    </lineage>
</organism>
<dbReference type="VEuPathDB" id="CryptoDB:Vbra_13070"/>
<dbReference type="Proteomes" id="UP000041254">
    <property type="component" value="Unassembled WGS sequence"/>
</dbReference>
<gene>
    <name evidence="3" type="ORF">Vbra_13070</name>
</gene>
<feature type="compositionally biased region" description="Low complexity" evidence="2">
    <location>
        <begin position="837"/>
        <end position="846"/>
    </location>
</feature>
<dbReference type="EMBL" id="CDMY01000305">
    <property type="protein sequence ID" value="CEM01275.1"/>
    <property type="molecule type" value="Genomic_DNA"/>
</dbReference>
<evidence type="ECO:0000313" key="3">
    <source>
        <dbReference type="EMBL" id="CEM01275.1"/>
    </source>
</evidence>
<sequence length="971" mass="108471">MAGLSIQDLSRPLPAHPSSPFECLFEYRVAATALYSGRHAPRPPDLVVVACAATGEAVTFVSADNPVSLVEGFGYEEKEADDVTGRGSFRATLDFAAIGDTCHFVVVGLCSQEDTLMTTLGVDEMTVRAHTQDRQQRAAVHYEIKDVSADELAAASVAVLFICYQVHGRWSLLPVSKFDKPDHAPCSYDQLCALIMEEVSAVIGRLQGEAPQPQVSPVSVPVFSETRRRSSSVASGPSPRRSSEMKQQEPRFDTHSTRLVSERAAVHRLMQEKEALKEQLETAVLEKSRLKASHDQAILERSSPTHADRAAVARLVREKNALSVKLEAALQDNARLVQERRELTTAAAQHQAQHAALTQLSEENVGLRKELEDALQRRARLSFEGKQQERADRATFAKLQREKETVQTELNDALAQNAQLEREKEEAIAENATARQAVKEKQKQNEELTRENERLKEAQRHYLGKVGYFETTLEHLRTENRDLTKGLKGANFKHQSSLEDIRRLDDEKMTLEDRHRSAEQRLALADGRMKQLHREKEDLRKDLEEHKRRTQSLEQELTAERKKARTATFPGAQRDGGTMELKGQGRMLQLAPEGYKGTPCPEGTSYLSKADVMRHLENLLQHELGPSPPPVIGIADQPSSASDKPLASLHSSLQTAHTALNRSITLLQHIEEGHEGRIAHFISKAMTEAPEVHRWVRGEELAWLVRMLVNAWLPKGSSMRGRRGGEGGTVIRPAMCLPPTRDTSPGKIRRPRASASPSSRSQPPPSLSLPTAIPRPPTFTDACFTEYDLQRFDGLMRDRLTPREQKWMQTLVADLRSPDGSRDDDTAPLYPRKPPHRAASPSRLSSPLPPQPTDYDFTPPQTTPDIDIDIDEDTLSVAGWAMDQETSGDRATSGYERDIGEGGERERELMLPKSRMGRGRREVRCGVPREIVESTREMRVYLDGLTKATSECMTTCEDLLRRAAGMDNEWS</sequence>
<dbReference type="GO" id="GO:0005737">
    <property type="term" value="C:cytoplasm"/>
    <property type="evidence" value="ECO:0007669"/>
    <property type="project" value="TreeGrafter"/>
</dbReference>
<dbReference type="GO" id="GO:0032982">
    <property type="term" value="C:myosin filament"/>
    <property type="evidence" value="ECO:0007669"/>
    <property type="project" value="TreeGrafter"/>
</dbReference>
<evidence type="ECO:0000313" key="4">
    <source>
        <dbReference type="Proteomes" id="UP000041254"/>
    </source>
</evidence>
<feature type="compositionally biased region" description="Pro residues" evidence="2">
    <location>
        <begin position="762"/>
        <end position="775"/>
    </location>
</feature>
<dbReference type="AlphaFoldDB" id="A0A0G4ES50"/>
<feature type="region of interest" description="Disordered" evidence="2">
    <location>
        <begin position="210"/>
        <end position="258"/>
    </location>
</feature>
<dbReference type="GO" id="GO:0051015">
    <property type="term" value="F:actin filament binding"/>
    <property type="evidence" value="ECO:0007669"/>
    <property type="project" value="TreeGrafter"/>
</dbReference>
<feature type="region of interest" description="Disordered" evidence="2">
    <location>
        <begin position="716"/>
        <end position="775"/>
    </location>
</feature>
<proteinExistence type="predicted"/>
<feature type="region of interest" description="Disordered" evidence="2">
    <location>
        <begin position="813"/>
        <end position="865"/>
    </location>
</feature>
<dbReference type="PANTHER" id="PTHR45615">
    <property type="entry name" value="MYOSIN HEAVY CHAIN, NON-MUSCLE"/>
    <property type="match status" value="1"/>
</dbReference>
<keyword evidence="4" id="KW-1185">Reference proteome</keyword>
<dbReference type="InParanoid" id="A0A0G4ES50"/>
<reference evidence="3 4" key="1">
    <citation type="submission" date="2014-11" db="EMBL/GenBank/DDBJ databases">
        <authorList>
            <person name="Zhu J."/>
            <person name="Qi W."/>
            <person name="Song R."/>
        </authorList>
    </citation>
    <scope>NUCLEOTIDE SEQUENCE [LARGE SCALE GENOMIC DNA]</scope>
</reference>
<name>A0A0G4ES50_VITBC</name>
<keyword evidence="1" id="KW-0175">Coiled coil</keyword>
<evidence type="ECO:0000256" key="2">
    <source>
        <dbReference type="SAM" id="MobiDB-lite"/>
    </source>
</evidence>
<feature type="compositionally biased region" description="Low complexity" evidence="2">
    <location>
        <begin position="211"/>
        <end position="222"/>
    </location>
</feature>